<protein>
    <submittedName>
        <fullName evidence="1">Uncharacterized protein</fullName>
    </submittedName>
</protein>
<evidence type="ECO:0000313" key="2">
    <source>
        <dbReference type="Proteomes" id="UP000312512"/>
    </source>
</evidence>
<proteinExistence type="predicted"/>
<accession>A0A5C4V474</accession>
<dbReference type="RefSeq" id="WP_139637698.1">
    <property type="nucleotide sequence ID" value="NZ_VDLX02000029.1"/>
</dbReference>
<gene>
    <name evidence="1" type="ORF">FH608_046945</name>
</gene>
<sequence>MSPDPDFTGVKRPEFDTMATKHATAAGQLADLAVRLHGELSAAGLDVTPATGIRDLARQAETQAADLKRRQRLVSELDRLKVVFGTTTAKGTYLPIPDKLETGQAMLDGATAADAAIAAYRNNPAGADPKQLQIVQAYAAKVHDPAFARAFMSRLGAKGIVELANAVSLRVASFQRTGDYEEARQAANQGQHVLRITSTMLAAVTDPASPAYLGASFLQQLKAAGRTPRSDLSVAQGRPTGYHALADVLGAHPGKPPYSAEFMRTVGRDMIALDREVWDARRSGEATKAMADMRTFVPDLLRAAASSPAAAQAILDHTPEGRKGTNLHYLLHDRVGWWTDNPNSSTDGRDGRAFAAVMKAAMTGSDPVSLRLTAETFKILGADLPALYARNANEKLQLTDQNAFDQRAALRPALGSILAAHIHEVGRIVDGRNVLRSGVGADLRAQSVNQRDLDYALLFATSDDAAFSEIVRAQAEHTRVEIDKIFPLKDKGQTLDDPISRESKTFGHIVGAREQALYAMGRANEAASKELESMVKSAIGIVPVPGKEFAGKLAEQAFKGMKLEAFAKEVAGGVGGQPGSYAFDKGAAWIAQLFKSGKTLDESHATATENRQLISRLMEQMVATAAVAHGQHDGEGLAGRSFIDKKGEMKPVLEMTPSEYEDFLNWTTFHSGFSGLKIKGQDLVDSGAAEARRSFGITD</sequence>
<dbReference type="AlphaFoldDB" id="A0A5C4V474"/>
<dbReference type="Proteomes" id="UP000312512">
    <property type="component" value="Unassembled WGS sequence"/>
</dbReference>
<dbReference type="EMBL" id="VDLX02000029">
    <property type="protein sequence ID" value="KAB8186266.1"/>
    <property type="molecule type" value="Genomic_DNA"/>
</dbReference>
<name>A0A5C4V474_9ACTN</name>
<dbReference type="OrthoDB" id="3491585at2"/>
<organism evidence="1 2">
    <name type="scientific">Nonomuraea phyllanthi</name>
    <dbReference type="NCBI Taxonomy" id="2219224"/>
    <lineage>
        <taxon>Bacteria</taxon>
        <taxon>Bacillati</taxon>
        <taxon>Actinomycetota</taxon>
        <taxon>Actinomycetes</taxon>
        <taxon>Streptosporangiales</taxon>
        <taxon>Streptosporangiaceae</taxon>
        <taxon>Nonomuraea</taxon>
    </lineage>
</organism>
<keyword evidence="2" id="KW-1185">Reference proteome</keyword>
<comment type="caution">
    <text evidence="1">The sequence shown here is derived from an EMBL/GenBank/DDBJ whole genome shotgun (WGS) entry which is preliminary data.</text>
</comment>
<evidence type="ECO:0000313" key="1">
    <source>
        <dbReference type="EMBL" id="KAB8186266.1"/>
    </source>
</evidence>
<reference evidence="1 2" key="1">
    <citation type="submission" date="2019-10" db="EMBL/GenBank/DDBJ databases">
        <title>Nonomuraea sp. nov., isolated from Phyllanthus amarus.</title>
        <authorList>
            <person name="Klykleung N."/>
            <person name="Tanasupawat S."/>
        </authorList>
    </citation>
    <scope>NUCLEOTIDE SEQUENCE [LARGE SCALE GENOMIC DNA]</scope>
    <source>
        <strain evidence="1 2">PA1-10</strain>
    </source>
</reference>